<dbReference type="Gene3D" id="3.10.330.10">
    <property type="match status" value="1"/>
</dbReference>
<keyword evidence="2" id="KW-0067">ATP-binding</keyword>
<dbReference type="GO" id="GO:0005524">
    <property type="term" value="F:ATP binding"/>
    <property type="evidence" value="ECO:0007669"/>
    <property type="project" value="UniProtKB-KW"/>
</dbReference>
<keyword evidence="5" id="KW-1185">Reference proteome</keyword>
<dbReference type="SMART" id="SM01072">
    <property type="entry name" value="CDC48_2"/>
    <property type="match status" value="1"/>
</dbReference>
<dbReference type="Pfam" id="PF20986">
    <property type="entry name" value="DUF6849"/>
    <property type="match status" value="1"/>
</dbReference>
<evidence type="ECO:0000259" key="3">
    <source>
        <dbReference type="SMART" id="SM01072"/>
    </source>
</evidence>
<dbReference type="EMBL" id="CP099582">
    <property type="protein sequence ID" value="USS40023.1"/>
    <property type="molecule type" value="Genomic_DNA"/>
</dbReference>
<gene>
    <name evidence="4" type="ORF">NF865_06650</name>
</gene>
<proteinExistence type="predicted"/>
<dbReference type="InterPro" id="IPR004201">
    <property type="entry name" value="Cdc48_dom2"/>
</dbReference>
<evidence type="ECO:0000313" key="4">
    <source>
        <dbReference type="EMBL" id="USS40023.1"/>
    </source>
</evidence>
<protein>
    <submittedName>
        <fullName evidence="4">ATPase</fullName>
    </submittedName>
</protein>
<accession>A0A9E7MW60</accession>
<dbReference type="KEGG" id="tagg:NF865_06650"/>
<dbReference type="Proteomes" id="UP001055732">
    <property type="component" value="Chromosome"/>
</dbReference>
<evidence type="ECO:0000313" key="5">
    <source>
        <dbReference type="Proteomes" id="UP001055732"/>
    </source>
</evidence>
<feature type="domain" description="CDC48" evidence="3">
    <location>
        <begin position="12"/>
        <end position="74"/>
    </location>
</feature>
<evidence type="ECO:0000256" key="1">
    <source>
        <dbReference type="ARBA" id="ARBA00022741"/>
    </source>
</evidence>
<organism evidence="4 5">
    <name type="scientific">Thermococcus aggregans</name>
    <dbReference type="NCBI Taxonomy" id="110163"/>
    <lineage>
        <taxon>Archaea</taxon>
        <taxon>Methanobacteriati</taxon>
        <taxon>Methanobacteriota</taxon>
        <taxon>Thermococci</taxon>
        <taxon>Thermococcales</taxon>
        <taxon>Thermococcaceae</taxon>
        <taxon>Thermococcus</taxon>
    </lineage>
</organism>
<dbReference type="Gene3D" id="2.40.10.360">
    <property type="match status" value="1"/>
</dbReference>
<dbReference type="InterPro" id="IPR049295">
    <property type="entry name" value="DUF6849"/>
</dbReference>
<dbReference type="Pfam" id="PF02933">
    <property type="entry name" value="CDC48_2"/>
    <property type="match status" value="1"/>
</dbReference>
<sequence>MKLILKPLFETPLTPDFAEVIRAKLKGKEAREGDILEIDLLGKPLKFKVVYAEPKVLRITDSTAVELSEREIFSITLEFKKEIKGIIPGENIIVVVFENEVLILDHKGGKIFNQEFEKLKEVRLAKDTVLVVHDGNKLTIIQS</sequence>
<dbReference type="AlphaFoldDB" id="A0A9E7MW60"/>
<keyword evidence="1" id="KW-0547">Nucleotide-binding</keyword>
<evidence type="ECO:0000256" key="2">
    <source>
        <dbReference type="ARBA" id="ARBA00022840"/>
    </source>
</evidence>
<name>A0A9E7MW60_THEAG</name>
<dbReference type="SUPFAM" id="SSF54585">
    <property type="entry name" value="Cdc48 domain 2-like"/>
    <property type="match status" value="1"/>
</dbReference>
<dbReference type="InterPro" id="IPR029067">
    <property type="entry name" value="CDC48_domain_2-like_sf"/>
</dbReference>
<dbReference type="RefSeq" id="WP_253303980.1">
    <property type="nucleotide sequence ID" value="NZ_CP099582.1"/>
</dbReference>
<reference evidence="4" key="2">
    <citation type="submission" date="2022-06" db="EMBL/GenBank/DDBJ databases">
        <authorList>
            <person name="Park Y.-J."/>
        </authorList>
    </citation>
    <scope>NUCLEOTIDE SEQUENCE</scope>
    <source>
        <strain evidence="4">TY</strain>
    </source>
</reference>
<reference evidence="4" key="1">
    <citation type="journal article" date="1998" name="Int. J. Syst. Bacteriol. 48 Pt">
        <title>Thermococcus guaymasensis sp. nov. and Thermococcus aggregans sp. nov., two novel thermophilic archaea isolated from the Guaymas Basin hydrothermal vent site.</title>
        <authorList>
            <person name="Canganella F."/>
            <person name="Jones W.J."/>
            <person name="Gambacorta A."/>
            <person name="Antranikian G."/>
        </authorList>
    </citation>
    <scope>NUCLEOTIDE SEQUENCE</scope>
    <source>
        <strain evidence="4">TY</strain>
    </source>
</reference>